<dbReference type="FunCoup" id="A0A1S3K5B9">
    <property type="interactions" value="1775"/>
</dbReference>
<accession>A0A1S3K5B9</accession>
<feature type="domain" description="FATC" evidence="14">
    <location>
        <begin position="3726"/>
        <end position="3758"/>
    </location>
</feature>
<evidence type="ECO:0000259" key="13">
    <source>
        <dbReference type="PROSITE" id="PS51189"/>
    </source>
</evidence>
<feature type="compositionally biased region" description="Basic and acidic residues" evidence="11">
    <location>
        <begin position="24"/>
        <end position="37"/>
    </location>
</feature>
<evidence type="ECO:0000256" key="6">
    <source>
        <dbReference type="ARBA" id="ARBA00022777"/>
    </source>
</evidence>
<dbReference type="GeneID" id="106178811"/>
<evidence type="ECO:0000313" key="16">
    <source>
        <dbReference type="RefSeq" id="XP_013417614.1"/>
    </source>
</evidence>
<feature type="region of interest" description="Disordered" evidence="11">
    <location>
        <begin position="1849"/>
        <end position="1869"/>
    </location>
</feature>
<evidence type="ECO:0000259" key="12">
    <source>
        <dbReference type="PROSITE" id="PS50290"/>
    </source>
</evidence>
<dbReference type="InParanoid" id="A0A1S3K5B9"/>
<evidence type="ECO:0000313" key="15">
    <source>
        <dbReference type="Proteomes" id="UP000085678"/>
    </source>
</evidence>
<dbReference type="InterPro" id="IPR039414">
    <property type="entry name" value="SMG1_PIKKc"/>
</dbReference>
<dbReference type="Pfam" id="PF02260">
    <property type="entry name" value="FATC"/>
    <property type="match status" value="1"/>
</dbReference>
<dbReference type="FunFam" id="3.30.1010.10:FF:000010">
    <property type="entry name" value="serine/threonine-protein kinase SMG1 isoform X1"/>
    <property type="match status" value="1"/>
</dbReference>
<keyword evidence="6 16" id="KW-0418">Kinase</keyword>
<dbReference type="InterPro" id="IPR036940">
    <property type="entry name" value="PI3/4_kinase_cat_sf"/>
</dbReference>
<protein>
    <recommendedName>
        <fullName evidence="2">non-specific serine/threonine protein kinase</fullName>
        <ecNumber evidence="2">2.7.11.1</ecNumber>
    </recommendedName>
</protein>
<reference evidence="16" key="1">
    <citation type="submission" date="2025-08" db="UniProtKB">
        <authorList>
            <consortium name="RefSeq"/>
        </authorList>
    </citation>
    <scope>IDENTIFICATION</scope>
    <source>
        <tissue evidence="16">Gonads</tissue>
    </source>
</reference>
<comment type="catalytic activity">
    <reaction evidence="10">
        <text>L-seryl-[protein] + ATP = O-phospho-L-seryl-[protein] + ADP + H(+)</text>
        <dbReference type="Rhea" id="RHEA:17989"/>
        <dbReference type="Rhea" id="RHEA-COMP:9863"/>
        <dbReference type="Rhea" id="RHEA-COMP:11604"/>
        <dbReference type="ChEBI" id="CHEBI:15378"/>
        <dbReference type="ChEBI" id="CHEBI:29999"/>
        <dbReference type="ChEBI" id="CHEBI:30616"/>
        <dbReference type="ChEBI" id="CHEBI:83421"/>
        <dbReference type="ChEBI" id="CHEBI:456216"/>
        <dbReference type="EC" id="2.7.11.1"/>
    </reaction>
</comment>
<feature type="compositionally biased region" description="Acidic residues" evidence="11">
    <location>
        <begin position="1850"/>
        <end position="1868"/>
    </location>
</feature>
<dbReference type="InterPro" id="IPR003152">
    <property type="entry name" value="FATC_dom"/>
</dbReference>
<dbReference type="CDD" id="cd05170">
    <property type="entry name" value="PIKKc_SMG1"/>
    <property type="match status" value="1"/>
</dbReference>
<comment type="catalytic activity">
    <reaction evidence="9">
        <text>L-threonyl-[protein] + ATP = O-phospho-L-threonyl-[protein] + ADP + H(+)</text>
        <dbReference type="Rhea" id="RHEA:46608"/>
        <dbReference type="Rhea" id="RHEA-COMP:11060"/>
        <dbReference type="Rhea" id="RHEA-COMP:11605"/>
        <dbReference type="ChEBI" id="CHEBI:15378"/>
        <dbReference type="ChEBI" id="CHEBI:30013"/>
        <dbReference type="ChEBI" id="CHEBI:30616"/>
        <dbReference type="ChEBI" id="CHEBI:61977"/>
        <dbReference type="ChEBI" id="CHEBI:456216"/>
        <dbReference type="EC" id="2.7.11.1"/>
    </reaction>
</comment>
<dbReference type="SUPFAM" id="SSF56112">
    <property type="entry name" value="Protein kinase-like (PK-like)"/>
    <property type="match status" value="1"/>
</dbReference>
<dbReference type="PANTHER" id="PTHR11139">
    <property type="entry name" value="ATAXIA TELANGIECTASIA MUTATED ATM -RELATED"/>
    <property type="match status" value="1"/>
</dbReference>
<feature type="compositionally biased region" description="Low complexity" evidence="11">
    <location>
        <begin position="1138"/>
        <end position="1154"/>
    </location>
</feature>
<dbReference type="Proteomes" id="UP000085678">
    <property type="component" value="Unplaced"/>
</dbReference>
<evidence type="ECO:0000256" key="1">
    <source>
        <dbReference type="ARBA" id="ARBA00011031"/>
    </source>
</evidence>
<keyword evidence="15" id="KW-1185">Reference proteome</keyword>
<dbReference type="InterPro" id="IPR016024">
    <property type="entry name" value="ARM-type_fold"/>
</dbReference>
<keyword evidence="7" id="KW-0067">ATP-binding</keyword>
<dbReference type="InterPro" id="IPR031559">
    <property type="entry name" value="SMG1"/>
</dbReference>
<evidence type="ECO:0000256" key="10">
    <source>
        <dbReference type="ARBA" id="ARBA00048679"/>
    </source>
</evidence>
<keyword evidence="4" id="KW-0808">Transferase</keyword>
<dbReference type="GO" id="GO:0000184">
    <property type="term" value="P:nuclear-transcribed mRNA catabolic process, nonsense-mediated decay"/>
    <property type="evidence" value="ECO:0007669"/>
    <property type="project" value="UniProtKB-KW"/>
</dbReference>
<dbReference type="Gene3D" id="3.30.1010.10">
    <property type="entry name" value="Phosphatidylinositol 3-kinase Catalytic Subunit, Chain A, domain 4"/>
    <property type="match status" value="1"/>
</dbReference>
<dbReference type="Pfam" id="PF00454">
    <property type="entry name" value="PI3_PI4_kinase"/>
    <property type="match status" value="1"/>
</dbReference>
<keyword evidence="3" id="KW-0723">Serine/threonine-protein kinase</keyword>
<feature type="region of interest" description="Disordered" evidence="11">
    <location>
        <begin position="1130"/>
        <end position="1154"/>
    </location>
</feature>
<dbReference type="InterPro" id="IPR050517">
    <property type="entry name" value="DDR_Repair_Kinase"/>
</dbReference>
<name>A0A1S3K5B9_LINAN</name>
<evidence type="ECO:0000256" key="3">
    <source>
        <dbReference type="ARBA" id="ARBA00022527"/>
    </source>
</evidence>
<dbReference type="InterPro" id="IPR014009">
    <property type="entry name" value="PIK_FAT"/>
</dbReference>
<feature type="compositionally biased region" description="Basic and acidic residues" evidence="11">
    <location>
        <begin position="3491"/>
        <end position="3502"/>
    </location>
</feature>
<proteinExistence type="inferred from homology"/>
<dbReference type="SMART" id="SM01343">
    <property type="entry name" value="FATC"/>
    <property type="match status" value="1"/>
</dbReference>
<dbReference type="KEGG" id="lak:106178811"/>
<feature type="domain" description="PI3K/PI4K catalytic" evidence="12">
    <location>
        <begin position="2073"/>
        <end position="2415"/>
    </location>
</feature>
<evidence type="ECO:0000256" key="4">
    <source>
        <dbReference type="ARBA" id="ARBA00022679"/>
    </source>
</evidence>
<evidence type="ECO:0000256" key="5">
    <source>
        <dbReference type="ARBA" id="ARBA00022741"/>
    </source>
</evidence>
<sequence length="3758" mass="425984">MSQRSTGGRSRRPERIFQASTSRSPEKRVRGDVKESETETGGKTPSSLAVGSKEGYRNARDSKANSRPRRNDVQDGRDRSGGKKTGARAEGTESKSYSSETLNKYGYQGFSQEYVNSDMKRPPDLKGFSDESRLSKLVRRIYREVDRDPRVKAIEQLWDYLLLPESGKIVTRQSDNLLVVLYEICSEKTYKEVKEEAAKCMGVLGSVMGLDVPRYFNWIFTKLTYTENEDVKVLLLTALLETLKHDDRNRLHDHMPNLMTNIQTVLENADTPEMLVAVVDVIIHVTKHYLHVFSSHFRDTVDILVGWHIDSTQKENVTQYTSEALISFQPFWINDKDFSFTLLGQFIEDIEAYSDDLHLIVTKQVSKDDDLPTEEECLAKIAALLRVFTTVLKCLGTSLTPAVAAVLTFEYLTEIVTRITKSIETTLEGGFNEPIVQAANWCLELLVGHLNGSAAQCSDTLLPFIEVQLQKQEVCSDRYWISLLALIQKVVEQISGKVPLSFIGKFLKSDSTLGRLKFSTCDQVLMQFMSLYHTVLSLKSVPLLEEAYRYLLGDLEVALNCLMEKSGFELEPLVMANPNSETVYNNKQAEAVVIFNLCALSEVGNNKSNLVAMWALIPSLFDLFTKNLRVASSVLGIRYSAVQYAMVYTLYSHCSRHGHFISTSQLITQNASSIMASLSQTSIGHLASILSYLAELLESDKTQTDTLHICLKWSAEIIEGTQSTQLIYESEEFLKLLQALIILGYHKEKQITTAACHCLQSVLKLTTSFPDNFIDRCIDLCLVHMSDGDAAIRKEYFGLFRLLPVNTTISYEGEPRKPSCSQDLQNNWLGRRAHLMRPPQGTFQAHNFKNVMGFLLYKHMPNDYMTRSWLERVFYSSQRRPRQGSSSQEWVEMSSMADNNDAVLWFWSMWEAAQYFIVSRLRTPLGKPNETFMAVEEALKMYINELKQKDDNEHHLANGNQCENDTCYIDHLRASLLLQFMENLEKLLYSAYEGCAVAIATPPKAARTFFRTNKNTCIEWLHRNRLNVMQLALHAGKPAMAVRQGFELLYEMRAANRIRTADLEEILMYLVRALGDLQSPEAVQGLYTWCKEQINKKMSWLKAIVEKVAGRYEMAASNLTTVLKNYLAQESQSEERSGNSSSGDSPPNSPKSSVNVEVLVRKSILPKPTETSPDLAGFIAEQVTECYMNLNDWEEVLKWQQSVQELRTENGGTSGQKLLSDALDLNYVKALASFDEFDFTSVKQHLDLVPGASVEDDDAEFLDLDLRWDQTAILEAIQLQFLKATTLVKTGSSEQLTDLMKLLEQCGTLSEDVLRINCMEWPARLSPEALLMSHSSERFKQWVNGENKKFSTLPMTKDVKVNADEDNVSVYNQLCRITALQLQFNVYSDPEFSSQLSQLQQLQLSQLQLATARLARKQMNFNLAEKFLIKDMHSVLPEDDTAKEHSVLETLAKVQQRNGDIDEHHLLLLERETSKWLHANSQVQEALDVTSNSILAHWETEAGENTVELVSRSLLSFGNWLQSDQKTFASLISQLKMSGQGDDIAVSRLASNLKTLIDIESSINDDTDIDERLWEHPVIPETDMALGRLLHLSTGQCPSLAKSWFAFAGWCYRWGRKVVDTASHGTVELLPREKEQILSILPKGINKEDTDNILSTMSKVHTGISSEEDISDQDQSLYDDGTETTRRQLLSGCMALQIASDDCIEQLLNVWRGIVHRIYHYYQLSAKAYFTYIKLNSGYDTDSNEDGNITATLRLLRLLVKHAWELRDILEDGLAQTPSAPWKGIIPQLFSRLNHPESYVRQSVSDLLCRLAQDAPHLIVYPAVVGCTSIQRDKNSTTRDSMLQRYLSAQEEEAEGDQENEELEETEDEHNKMLLQDYLSALVDTLSHYNPRMISEVQLFVQELRRITVLWDELWLGSLNQHHPDVSKRITQLDNEIRKVMNNSSLSKEEKEVIVKEKHNIVFKPAVYTFERLRELTSQPAETPNEQWFQQTYGKTIDDALERLKNPPNPSSPSSSWQLFKQLHHSLQQRAQKRSSLLLKIDEISTKLSELKSTVIAMPGLSGTGQVVTIDSIYNTAQILPTKTKPKKMIFIGSDGRKYPYLFKGLEDLHLDERIMQFLTIVNNMFAKSDKGKKKKHCARYYSVTPLGPRSGLIQWVDGATPLFGLYKRWQQREAVAQTLKIHGQQAQQNPSIPRPSEVYYRKLTPMLREKGVSNLEVRKEWPLSVQRQVLEELMKETPADLLARELWCSSTSCQEWWQVTQTYARSTAVMSMIGYIIGLGDRHLDNVLVDLTSGEVVHIDYNVCFEKGKSLRVPEKVPFRLTQNIETAFGVTGVEGTFRISCEHVVKVMRKGRETLLTLLEAFVYDPLVDWTTGNEGGYTGAFYGGGQSELGMDAQQSKKDMEREIAQSMFSVRVVEMKAAWNKNREELESCLPKVLEVVQSHLKSDQDLMAAMSSLAKLKAQKGMLQEAKNNTKHDIYSLPARYEEHMVLKATRTAVEEAVQEKMNDCESWQKLHEYALYIVQGQKLQQMCGDIGQPLSLPVPSYVTAIEFLQGAGQSQAVDQCEQLEGELSNMLLQRRAVIGSCLDVLHTYATIVNQYPRAYIKQNRSYSYQAWLQELICDFTSEKCKEIREMFEADYRPDPTVIQACIQAVTITENKLQMMVQEANNRLIKLIERRNMETIDTSVLGIHVQETSTNIQQFLQENGTEGITSMSSVIVTALCSLNKRYLVMEGAAAAAGDRLMDLTSRDGDWFLDELCSMSGNVNQLLYLLQDMAQDLLREMTMLSHTMQTVRATHNVYIALQDLNVNFKSIILPESLKTIQATDKSVISVLDQLDSLVEECGTPLSGLLKQLEGQLRNRIMGMQDQDDSECITVVRQLRLKFDELIRGSDTSDLTPGQMLLMGFNGLFTRLDSDFSDLLEAFNSIQLPDVWRKVDVIREAKSLQLNVFKEDTLALMSDIFFVKRVQAMLEFFDLCQQLATTLQDPHGGEVFDDEQLAKPVKRFIADFVRKQLIGLPSQTLGYSLCTYINALGVDVTAEIELKDIGASSKVSIEDLCKKTVDMGLKNGYFLPMLLTEASALTSSHDSAWRKQDLAKRLDSNILLLRGNLQRTQLQLARYQWLHEDLFTQAGRPLNQMAMPLRASIMSDMRKSMQALVGSESGVTSIQEKYVQVEASISQRLRWAAGANPSLNQVLQDFDEAQNRRSTLIQSESCLANEVSKLCNAILHCEAMRTRTPEALSSDNNFVTLLTRCEECCVMTESCESTVTEIEEKLMEDKPIKSSQGIDLDWIRSALEFVNKEISNLGGKLNKLKSATEATKELVRGELSAVKACLGTHHKLMSDVRSILKSLAKYEEQDFGPDINPDGIRDYMNKYKSFIENFNSLLKCASLEDITEEVVEEIEATHDTLEEIIPGIFDELIKFATPLNIQRGVNEENSPTLSFATALKKQVEEPPMLVRKPSLLSHKSELTGTPPTSQSGSSKNPVPRKQERVSRDPRTGKAVQERNSFAVSVWRRVKMKLDGRDPDQNKRLSVAEQYEEQDFGPDINPDGIRDYMNKYKSFIENFNSLLKCASLEDITEEVVEEIEATHDTLEEIIPGIFDELIKFATPLNIQRGVNEENSPTLSFATALKKQVEEPPMLVRKPSLLSHKSELTGTPPTSQSGSGKRPWSFIFLKDPVPRKQERVSRDPRTGKAVQERNSFAVSVWRRVKMKLDGRDPDQNKRLSVAEQVDFVIKEATNLDNLAVMYEGWTSWV</sequence>
<feature type="compositionally biased region" description="Low complexity" evidence="11">
    <location>
        <begin position="3474"/>
        <end position="3485"/>
    </location>
</feature>
<evidence type="ECO:0000256" key="2">
    <source>
        <dbReference type="ARBA" id="ARBA00012513"/>
    </source>
</evidence>
<dbReference type="Gene3D" id="1.10.1070.11">
    <property type="entry name" value="Phosphatidylinositol 3-/4-kinase, catalytic domain"/>
    <property type="match status" value="1"/>
</dbReference>
<evidence type="ECO:0000256" key="11">
    <source>
        <dbReference type="SAM" id="MobiDB-lite"/>
    </source>
</evidence>
<dbReference type="RefSeq" id="XP_013417614.1">
    <property type="nucleotide sequence ID" value="XM_013562160.1"/>
</dbReference>
<feature type="compositionally biased region" description="Basic and acidic residues" evidence="11">
    <location>
        <begin position="54"/>
        <end position="81"/>
    </location>
</feature>
<feature type="compositionally biased region" description="Polar residues" evidence="11">
    <location>
        <begin position="3657"/>
        <end position="3668"/>
    </location>
</feature>
<dbReference type="EC" id="2.7.11.1" evidence="2"/>
<keyword evidence="5" id="KW-0547">Nucleotide-binding</keyword>
<feature type="domain" description="FAT" evidence="13">
    <location>
        <begin position="1406"/>
        <end position="1829"/>
    </location>
</feature>
<dbReference type="SMART" id="SM01345">
    <property type="entry name" value="Rapamycin_bind"/>
    <property type="match status" value="1"/>
</dbReference>
<dbReference type="FunFam" id="1.10.1070.11:FF:000008">
    <property type="entry name" value="serine/threonine-protein kinase SMG1 isoform X2"/>
    <property type="match status" value="1"/>
</dbReference>
<dbReference type="GO" id="GO:0004674">
    <property type="term" value="F:protein serine/threonine kinase activity"/>
    <property type="evidence" value="ECO:0007669"/>
    <property type="project" value="UniProtKB-KW"/>
</dbReference>
<feature type="region of interest" description="Disordered" evidence="11">
    <location>
        <begin position="3458"/>
        <end position="3508"/>
    </location>
</feature>
<feature type="compositionally biased region" description="Polar residues" evidence="11">
    <location>
        <begin position="39"/>
        <end position="49"/>
    </location>
</feature>
<organism evidence="15 16">
    <name type="scientific">Lingula anatina</name>
    <name type="common">Brachiopod</name>
    <name type="synonym">Lingula unguis</name>
    <dbReference type="NCBI Taxonomy" id="7574"/>
    <lineage>
        <taxon>Eukaryota</taxon>
        <taxon>Metazoa</taxon>
        <taxon>Spiralia</taxon>
        <taxon>Lophotrochozoa</taxon>
        <taxon>Brachiopoda</taxon>
        <taxon>Linguliformea</taxon>
        <taxon>Lingulata</taxon>
        <taxon>Lingulida</taxon>
        <taxon>Linguloidea</taxon>
        <taxon>Lingulidae</taxon>
        <taxon>Lingula</taxon>
    </lineage>
</organism>
<dbReference type="InterPro" id="IPR011009">
    <property type="entry name" value="Kinase-like_dom_sf"/>
</dbReference>
<dbReference type="PROSITE" id="PS50290">
    <property type="entry name" value="PI3_4_KINASE_3"/>
    <property type="match status" value="1"/>
</dbReference>
<dbReference type="PROSITE" id="PS51190">
    <property type="entry name" value="FATC"/>
    <property type="match status" value="1"/>
</dbReference>
<dbReference type="SUPFAM" id="SSF48371">
    <property type="entry name" value="ARM repeat"/>
    <property type="match status" value="2"/>
</dbReference>
<dbReference type="PANTHER" id="PTHR11139:SF71">
    <property type="entry name" value="SERINE_THREONINE-PROTEIN KINASE SMG1"/>
    <property type="match status" value="1"/>
</dbReference>
<dbReference type="PROSITE" id="PS51189">
    <property type="entry name" value="FAT"/>
    <property type="match status" value="1"/>
</dbReference>
<dbReference type="PROSITE" id="PS00916">
    <property type="entry name" value="PI3_4_KINASE_2"/>
    <property type="match status" value="1"/>
</dbReference>
<comment type="similarity">
    <text evidence="1">Belongs to the PI3/PI4-kinase family.</text>
</comment>
<dbReference type="GO" id="GO:0005634">
    <property type="term" value="C:nucleus"/>
    <property type="evidence" value="ECO:0007669"/>
    <property type="project" value="TreeGrafter"/>
</dbReference>
<dbReference type="STRING" id="7574.A0A1S3K5B9"/>
<evidence type="ECO:0000256" key="8">
    <source>
        <dbReference type="ARBA" id="ARBA00023161"/>
    </source>
</evidence>
<evidence type="ECO:0000256" key="9">
    <source>
        <dbReference type="ARBA" id="ARBA00047899"/>
    </source>
</evidence>
<evidence type="ECO:0000256" key="7">
    <source>
        <dbReference type="ARBA" id="ARBA00022840"/>
    </source>
</evidence>
<dbReference type="OrthoDB" id="10065496at2759"/>
<dbReference type="SMART" id="SM00146">
    <property type="entry name" value="PI3Kc"/>
    <property type="match status" value="1"/>
</dbReference>
<gene>
    <name evidence="16" type="primary">LOC106178811</name>
</gene>
<keyword evidence="8" id="KW-0866">Nonsense-mediated mRNA decay</keyword>
<feature type="region of interest" description="Disordered" evidence="11">
    <location>
        <begin position="1"/>
        <end position="100"/>
    </location>
</feature>
<dbReference type="GO" id="GO:0005524">
    <property type="term" value="F:ATP binding"/>
    <property type="evidence" value="ECO:0007669"/>
    <property type="project" value="UniProtKB-KW"/>
</dbReference>
<dbReference type="InterPro" id="IPR000403">
    <property type="entry name" value="PI3/4_kinase_cat_dom"/>
</dbReference>
<feature type="region of interest" description="Disordered" evidence="11">
    <location>
        <begin position="3648"/>
        <end position="3673"/>
    </location>
</feature>
<evidence type="ECO:0000259" key="14">
    <source>
        <dbReference type="PROSITE" id="PS51190"/>
    </source>
</evidence>
<dbReference type="Pfam" id="PF15785">
    <property type="entry name" value="SMG1"/>
    <property type="match status" value="1"/>
</dbReference>
<dbReference type="InterPro" id="IPR018936">
    <property type="entry name" value="PI3/4_kinase_CS"/>
</dbReference>